<dbReference type="EMBL" id="JBHSKF010000013">
    <property type="protein sequence ID" value="MFC5289872.1"/>
    <property type="molecule type" value="Genomic_DNA"/>
</dbReference>
<feature type="signal peptide" evidence="7">
    <location>
        <begin position="1"/>
        <end position="30"/>
    </location>
</feature>
<gene>
    <name evidence="9" type="ORF">ACFPM7_22690</name>
</gene>
<keyword evidence="2 5" id="KW-0645">Protease</keyword>
<name>A0ABW0ERD9_9PSEU</name>
<dbReference type="InterPro" id="IPR015500">
    <property type="entry name" value="Peptidase_S8_subtilisin-rel"/>
</dbReference>
<dbReference type="RefSeq" id="WP_378249739.1">
    <property type="nucleotide sequence ID" value="NZ_JBHSKF010000013.1"/>
</dbReference>
<accession>A0ABW0ERD9</accession>
<dbReference type="Pfam" id="PF00082">
    <property type="entry name" value="Peptidase_S8"/>
    <property type="match status" value="1"/>
</dbReference>
<evidence type="ECO:0000256" key="7">
    <source>
        <dbReference type="SAM" id="SignalP"/>
    </source>
</evidence>
<dbReference type="InterPro" id="IPR036852">
    <property type="entry name" value="Peptidase_S8/S53_dom_sf"/>
</dbReference>
<comment type="similarity">
    <text evidence="1 5 6">Belongs to the peptidase S8 family.</text>
</comment>
<sequence length="1066" mass="110565">MSRTRRSRLTIGVGVTSVVAAMVVPAPVSAAEAGSAPVRGHGSTVTLVTGDVVTVVGKRARVRPAEGREGLRFLQRTDAEGDVHVIPSDVLRDVASGRVDGRLFDVSGLIKAGYDDRRSRVTPLIIVHDGPNVAGASGQRALPSIGAVALKADKSVPFLAAARTAGVERIWLDGPVRATLDRSVPQIGAPAAWAAGHTGAGTTVAVLDTGVDATHPDLAGAVVGAQDFSESGNTDDFLGHGTHVAATVTGGGKYQGVAPDAKLLNGKVLDDHGFGTESGIIAGMEWAAAEGADVVNLSLGSSMPSDGTDPMSQAVNRLTAETGALFVVAAGNSGPTSGSIGSPAAADAALTVGAVDRTDALADFSSRGPRKDGGVKPDITAPGVDIVAAKAANGVIGAPVGDKHVALSGTSMASPHVAGAAAILAGQHPDWSPEQIKAALMASAAANPDLSVYEQGAGRVDVAAAIGQRLTTSPPSVAFGTARWPHDDDQPINRTVTYRNSGDAPVTLQVSADLRDADGNPAPAGLLTVTPAQVTVPAGGEAEVALTAVTNLDAPDGHYSGAITATGGGTEVRTPIGLNKEVESYDVTLTHLGADGNPAADYVSMLVGLDEPGDYSGYDPSGTVALRVPKGRYALFAFLITAATGDSPQLLTLVGEPEVVIDRDAALVVDARNGREAEIAVDRPDARVGFGQAYIDVETGSGGMGFGVFGPGFDGITFVPTARKTPGKATFGLEARLARPSGEYEYVGSPYQYNVGWTVDGGIPESLAKRFTDRSLVKVKSSAVGTGNGFFDLMAGGKLPYSVTEYYSPDMPWYSYFDEMSGPNVQLPYTTQSLARPEPLTRATTRRWNAAVFGPALPTGGWPDQWAGRMGDELFASIPMFTDQYDDHAGSSQVDTAWTTLHRGDRLIAESEYDGSVYGVDPGGSGAYRLRTEATRSVSPLSTKVSADWTFRSTSGDDPTPLPLIAVRFAPKLDDANRAKAGVPFTVPVYVQHNGSTAESVRTPSVQVSYDDGRTWKRTYLIKLGSQWHALLVHPKKATFVSFKAQAHDGQGNSVDQTIIRAYALK</sequence>
<evidence type="ECO:0000256" key="3">
    <source>
        <dbReference type="ARBA" id="ARBA00022801"/>
    </source>
</evidence>
<dbReference type="PROSITE" id="PS00136">
    <property type="entry name" value="SUBTILASE_ASP"/>
    <property type="match status" value="1"/>
</dbReference>
<evidence type="ECO:0000256" key="2">
    <source>
        <dbReference type="ARBA" id="ARBA00022670"/>
    </source>
</evidence>
<dbReference type="PROSITE" id="PS51892">
    <property type="entry name" value="SUBTILASE"/>
    <property type="match status" value="1"/>
</dbReference>
<dbReference type="PANTHER" id="PTHR43806:SF11">
    <property type="entry name" value="CEREVISIN-RELATED"/>
    <property type="match status" value="1"/>
</dbReference>
<dbReference type="SUPFAM" id="SSF52743">
    <property type="entry name" value="Subtilisin-like"/>
    <property type="match status" value="1"/>
</dbReference>
<evidence type="ECO:0000313" key="10">
    <source>
        <dbReference type="Proteomes" id="UP001596157"/>
    </source>
</evidence>
<feature type="chain" id="PRO_5046517533" evidence="7">
    <location>
        <begin position="31"/>
        <end position="1066"/>
    </location>
</feature>
<evidence type="ECO:0000256" key="4">
    <source>
        <dbReference type="ARBA" id="ARBA00022825"/>
    </source>
</evidence>
<evidence type="ECO:0000259" key="8">
    <source>
        <dbReference type="Pfam" id="PF00082"/>
    </source>
</evidence>
<dbReference type="Gene3D" id="3.40.50.200">
    <property type="entry name" value="Peptidase S8/S53 domain"/>
    <property type="match status" value="1"/>
</dbReference>
<dbReference type="InterPro" id="IPR023828">
    <property type="entry name" value="Peptidase_S8_Ser-AS"/>
</dbReference>
<evidence type="ECO:0000256" key="6">
    <source>
        <dbReference type="RuleBase" id="RU003355"/>
    </source>
</evidence>
<evidence type="ECO:0000313" key="9">
    <source>
        <dbReference type="EMBL" id="MFC5289872.1"/>
    </source>
</evidence>
<protein>
    <submittedName>
        <fullName evidence="9">S8 family serine peptidase</fullName>
    </submittedName>
</protein>
<dbReference type="PRINTS" id="PR00723">
    <property type="entry name" value="SUBTILISIN"/>
</dbReference>
<keyword evidence="7" id="KW-0732">Signal</keyword>
<comment type="caution">
    <text evidence="9">The sequence shown here is derived from an EMBL/GenBank/DDBJ whole genome shotgun (WGS) entry which is preliminary data.</text>
</comment>
<dbReference type="InterPro" id="IPR000209">
    <property type="entry name" value="Peptidase_S8/S53_dom"/>
</dbReference>
<reference evidence="10" key="1">
    <citation type="journal article" date="2019" name="Int. J. Syst. Evol. Microbiol.">
        <title>The Global Catalogue of Microorganisms (GCM) 10K type strain sequencing project: providing services to taxonomists for standard genome sequencing and annotation.</title>
        <authorList>
            <consortium name="The Broad Institute Genomics Platform"/>
            <consortium name="The Broad Institute Genome Sequencing Center for Infectious Disease"/>
            <person name="Wu L."/>
            <person name="Ma J."/>
        </authorList>
    </citation>
    <scope>NUCLEOTIDE SEQUENCE [LARGE SCALE GENOMIC DNA]</scope>
    <source>
        <strain evidence="10">CCUG 59778</strain>
    </source>
</reference>
<feature type="active site" description="Charge relay system" evidence="5">
    <location>
        <position position="240"/>
    </location>
</feature>
<keyword evidence="10" id="KW-1185">Reference proteome</keyword>
<dbReference type="InterPro" id="IPR050131">
    <property type="entry name" value="Peptidase_S8_subtilisin-like"/>
</dbReference>
<proteinExistence type="inferred from homology"/>
<feature type="active site" description="Charge relay system" evidence="5">
    <location>
        <position position="208"/>
    </location>
</feature>
<feature type="active site" description="Charge relay system" evidence="5">
    <location>
        <position position="411"/>
    </location>
</feature>
<keyword evidence="4 5" id="KW-0720">Serine protease</keyword>
<dbReference type="InterPro" id="IPR023827">
    <property type="entry name" value="Peptidase_S8_Asp-AS"/>
</dbReference>
<dbReference type="PROSITE" id="PS00138">
    <property type="entry name" value="SUBTILASE_SER"/>
    <property type="match status" value="1"/>
</dbReference>
<dbReference type="PANTHER" id="PTHR43806">
    <property type="entry name" value="PEPTIDASE S8"/>
    <property type="match status" value="1"/>
</dbReference>
<feature type="domain" description="Peptidase S8/S53" evidence="8">
    <location>
        <begin position="199"/>
        <end position="458"/>
    </location>
</feature>
<organism evidence="9 10">
    <name type="scientific">Actinokineospora guangxiensis</name>
    <dbReference type="NCBI Taxonomy" id="1490288"/>
    <lineage>
        <taxon>Bacteria</taxon>
        <taxon>Bacillati</taxon>
        <taxon>Actinomycetota</taxon>
        <taxon>Actinomycetes</taxon>
        <taxon>Pseudonocardiales</taxon>
        <taxon>Pseudonocardiaceae</taxon>
        <taxon>Actinokineospora</taxon>
    </lineage>
</organism>
<dbReference type="Proteomes" id="UP001596157">
    <property type="component" value="Unassembled WGS sequence"/>
</dbReference>
<evidence type="ECO:0000256" key="5">
    <source>
        <dbReference type="PROSITE-ProRule" id="PRU01240"/>
    </source>
</evidence>
<evidence type="ECO:0000256" key="1">
    <source>
        <dbReference type="ARBA" id="ARBA00011073"/>
    </source>
</evidence>
<keyword evidence="3 5" id="KW-0378">Hydrolase</keyword>